<evidence type="ECO:0000256" key="1">
    <source>
        <dbReference type="ARBA" id="ARBA00004572"/>
    </source>
</evidence>
<dbReference type="PANTHER" id="PTHR12430:SF0">
    <property type="entry name" value="TRANSLOCASE OF OUTER MITOCHONDRIAL MEMBRANE 20"/>
    <property type="match status" value="1"/>
</dbReference>
<accession>A0A507CX17</accession>
<name>A0A507CX17_9FUNG</name>
<evidence type="ECO:0000256" key="6">
    <source>
        <dbReference type="ARBA" id="ARBA00022927"/>
    </source>
</evidence>
<gene>
    <name evidence="13" type="ORF">SeLEV6574_g04971</name>
</gene>
<dbReference type="GO" id="GO:0030150">
    <property type="term" value="P:protein import into mitochondrial matrix"/>
    <property type="evidence" value="ECO:0007669"/>
    <property type="project" value="TreeGrafter"/>
</dbReference>
<reference evidence="13 14" key="1">
    <citation type="journal article" date="2019" name="Sci. Rep.">
        <title>Comparative genomics of chytrid fungi reveal insights into the obligate biotrophic and pathogenic lifestyle of Synchytrium endobioticum.</title>
        <authorList>
            <person name="van de Vossenberg B.T.L.H."/>
            <person name="Warris S."/>
            <person name="Nguyen H.D.T."/>
            <person name="van Gent-Pelzer M.P.E."/>
            <person name="Joly D.L."/>
            <person name="van de Geest H.C."/>
            <person name="Bonants P.J.M."/>
            <person name="Smith D.S."/>
            <person name="Levesque C.A."/>
            <person name="van der Lee T.A.J."/>
        </authorList>
    </citation>
    <scope>NUCLEOTIDE SEQUENCE [LARGE SCALE GENOMIC DNA]</scope>
    <source>
        <strain evidence="13 14">LEV6574</strain>
    </source>
</reference>
<dbReference type="GO" id="GO:0030943">
    <property type="term" value="F:mitochondrion targeting sequence binding"/>
    <property type="evidence" value="ECO:0007669"/>
    <property type="project" value="TreeGrafter"/>
</dbReference>
<evidence type="ECO:0000313" key="13">
    <source>
        <dbReference type="EMBL" id="TPX43581.1"/>
    </source>
</evidence>
<proteinExistence type="inferred from homology"/>
<dbReference type="Proteomes" id="UP000320475">
    <property type="component" value="Unassembled WGS sequence"/>
</dbReference>
<feature type="region of interest" description="Disordered" evidence="11">
    <location>
        <begin position="167"/>
        <end position="256"/>
    </location>
</feature>
<feature type="compositionally biased region" description="Low complexity" evidence="11">
    <location>
        <begin position="184"/>
        <end position="208"/>
    </location>
</feature>
<comment type="subcellular location">
    <subcellularLocation>
        <location evidence="1">Mitochondrion outer membrane</location>
        <topology evidence="1">Single-pass membrane protein</topology>
    </subcellularLocation>
</comment>
<dbReference type="PRINTS" id="PR00351">
    <property type="entry name" value="OM20RECEPTOR"/>
</dbReference>
<evidence type="ECO:0000256" key="11">
    <source>
        <dbReference type="SAM" id="MobiDB-lite"/>
    </source>
</evidence>
<dbReference type="Gene3D" id="1.20.960.10">
    <property type="entry name" value="Mitochondrial outer membrane translocase complex, subunit Tom20 domain"/>
    <property type="match status" value="1"/>
</dbReference>
<evidence type="ECO:0000256" key="4">
    <source>
        <dbReference type="ARBA" id="ARBA00022692"/>
    </source>
</evidence>
<evidence type="ECO:0000256" key="3">
    <source>
        <dbReference type="ARBA" id="ARBA00022448"/>
    </source>
</evidence>
<dbReference type="PANTHER" id="PTHR12430">
    <property type="entry name" value="MITOCHONDRIAL IMPORT RECEPTOR SUBUNIT TOM20"/>
    <property type="match status" value="1"/>
</dbReference>
<protein>
    <recommendedName>
        <fullName evidence="15">Mitochondrial import receptor subunit TOM20</fullName>
    </recommendedName>
</protein>
<keyword evidence="8" id="KW-0496">Mitochondrion</keyword>
<keyword evidence="3" id="KW-0813">Transport</keyword>
<keyword evidence="7 12" id="KW-1133">Transmembrane helix</keyword>
<dbReference type="InterPro" id="IPR023392">
    <property type="entry name" value="Tom20_dom_sf"/>
</dbReference>
<dbReference type="OrthoDB" id="2154253at2759"/>
<comment type="caution">
    <text evidence="13">The sequence shown here is derived from an EMBL/GenBank/DDBJ whole genome shotgun (WGS) entry which is preliminary data.</text>
</comment>
<keyword evidence="10" id="KW-0175">Coiled coil</keyword>
<evidence type="ECO:0000256" key="5">
    <source>
        <dbReference type="ARBA" id="ARBA00022787"/>
    </source>
</evidence>
<dbReference type="EMBL" id="QEAM01000217">
    <property type="protein sequence ID" value="TPX43581.1"/>
    <property type="molecule type" value="Genomic_DNA"/>
</dbReference>
<keyword evidence="4 12" id="KW-0812">Transmembrane</keyword>
<organism evidence="13 14">
    <name type="scientific">Synchytrium endobioticum</name>
    <dbReference type="NCBI Taxonomy" id="286115"/>
    <lineage>
        <taxon>Eukaryota</taxon>
        <taxon>Fungi</taxon>
        <taxon>Fungi incertae sedis</taxon>
        <taxon>Chytridiomycota</taxon>
        <taxon>Chytridiomycota incertae sedis</taxon>
        <taxon>Chytridiomycetes</taxon>
        <taxon>Synchytriales</taxon>
        <taxon>Synchytriaceae</taxon>
        <taxon>Synchytrium</taxon>
    </lineage>
</organism>
<keyword evidence="9 12" id="KW-0472">Membrane</keyword>
<evidence type="ECO:0000256" key="8">
    <source>
        <dbReference type="ARBA" id="ARBA00023128"/>
    </source>
</evidence>
<keyword evidence="6" id="KW-0653">Protein transport</keyword>
<evidence type="ECO:0000256" key="2">
    <source>
        <dbReference type="ARBA" id="ARBA00005792"/>
    </source>
</evidence>
<comment type="similarity">
    <text evidence="2">Belongs to the Tom20 family.</text>
</comment>
<dbReference type="GO" id="GO:0006886">
    <property type="term" value="P:intracellular protein transport"/>
    <property type="evidence" value="ECO:0007669"/>
    <property type="project" value="InterPro"/>
</dbReference>
<dbReference type="GO" id="GO:0016031">
    <property type="term" value="P:tRNA import into mitochondrion"/>
    <property type="evidence" value="ECO:0007669"/>
    <property type="project" value="TreeGrafter"/>
</dbReference>
<dbReference type="Pfam" id="PF02064">
    <property type="entry name" value="MAS20"/>
    <property type="match status" value="1"/>
</dbReference>
<keyword evidence="5" id="KW-1000">Mitochondrion outer membrane</keyword>
<evidence type="ECO:0000313" key="14">
    <source>
        <dbReference type="Proteomes" id="UP000320475"/>
    </source>
</evidence>
<dbReference type="GO" id="GO:0008320">
    <property type="term" value="F:protein transmembrane transporter activity"/>
    <property type="evidence" value="ECO:0007669"/>
    <property type="project" value="TreeGrafter"/>
</dbReference>
<dbReference type="InterPro" id="IPR002056">
    <property type="entry name" value="MAS20"/>
</dbReference>
<feature type="coiled-coil region" evidence="10">
    <location>
        <begin position="48"/>
        <end position="75"/>
    </location>
</feature>
<dbReference type="SUPFAM" id="SSF47157">
    <property type="entry name" value="Mitochondrial import receptor subunit Tom20"/>
    <property type="match status" value="1"/>
</dbReference>
<evidence type="ECO:0008006" key="15">
    <source>
        <dbReference type="Google" id="ProtNLM"/>
    </source>
</evidence>
<feature type="compositionally biased region" description="Acidic residues" evidence="11">
    <location>
        <begin position="231"/>
        <end position="246"/>
    </location>
</feature>
<dbReference type="GO" id="GO:0005742">
    <property type="term" value="C:mitochondrial outer membrane translocase complex"/>
    <property type="evidence" value="ECO:0007669"/>
    <property type="project" value="InterPro"/>
</dbReference>
<dbReference type="AlphaFoldDB" id="A0A507CX17"/>
<evidence type="ECO:0000256" key="9">
    <source>
        <dbReference type="ARBA" id="ARBA00023136"/>
    </source>
</evidence>
<evidence type="ECO:0000256" key="12">
    <source>
        <dbReference type="SAM" id="Phobius"/>
    </source>
</evidence>
<dbReference type="GO" id="GO:0006605">
    <property type="term" value="P:protein targeting"/>
    <property type="evidence" value="ECO:0007669"/>
    <property type="project" value="InterPro"/>
</dbReference>
<evidence type="ECO:0000256" key="10">
    <source>
        <dbReference type="SAM" id="Coils"/>
    </source>
</evidence>
<dbReference type="VEuPathDB" id="FungiDB:SeMB42_g06258"/>
<feature type="transmembrane region" description="Helical" evidence="12">
    <location>
        <begin position="13"/>
        <end position="34"/>
    </location>
</feature>
<evidence type="ECO:0000256" key="7">
    <source>
        <dbReference type="ARBA" id="ARBA00022989"/>
    </source>
</evidence>
<sequence>MASTVDGWSWKDYMVGTSIAVGVATASYLVYFDYKRRNDPSFRNTIKKQRKAAIKAKAEEEAARAKSRAAAAAGTVSDGPDKVPTNIEEKEKYFMDQLQSGEILYRKGPAHFQAAASCFMKAMRVYPQPLELIGLFQKSLPEPVFQLLMEMMAAEVRKEEEEVEEVLARQLESGGRNSGTKNHSGYTSSSSSPTRPAGRTSISITTAGARRDDATRAAESAVEDLLHELMGNDDEDDEWEDEEDGGGDGARIQVLE</sequence>